<dbReference type="Gene3D" id="2.60.200.20">
    <property type="match status" value="1"/>
</dbReference>
<dbReference type="InterPro" id="IPR008984">
    <property type="entry name" value="SMAD_FHA_dom_sf"/>
</dbReference>
<organism evidence="3 4">
    <name type="scientific">Roseomonas marmotae</name>
    <dbReference type="NCBI Taxonomy" id="2768161"/>
    <lineage>
        <taxon>Bacteria</taxon>
        <taxon>Pseudomonadati</taxon>
        <taxon>Pseudomonadota</taxon>
        <taxon>Alphaproteobacteria</taxon>
        <taxon>Acetobacterales</taxon>
        <taxon>Roseomonadaceae</taxon>
        <taxon>Roseomonas</taxon>
    </lineage>
</organism>
<dbReference type="SUPFAM" id="SSF49879">
    <property type="entry name" value="SMAD/FHA domain"/>
    <property type="match status" value="1"/>
</dbReference>
<gene>
    <name evidence="3" type="primary">tagH</name>
    <name evidence="3" type="ORF">IAI60_03660</name>
</gene>
<dbReference type="InterPro" id="IPR046883">
    <property type="entry name" value="T6SS_FHA_C"/>
</dbReference>
<feature type="domain" description="FHA" evidence="2">
    <location>
        <begin position="31"/>
        <end position="81"/>
    </location>
</feature>
<name>A0ABS3K9J6_9PROT</name>
<evidence type="ECO:0000313" key="3">
    <source>
        <dbReference type="EMBL" id="MBO1073697.1"/>
    </source>
</evidence>
<comment type="caution">
    <text evidence="3">The sequence shown here is derived from an EMBL/GenBank/DDBJ whole genome shotgun (WGS) entry which is preliminary data.</text>
</comment>
<reference evidence="3 4" key="1">
    <citation type="submission" date="2020-09" db="EMBL/GenBank/DDBJ databases">
        <title>Roseomonas.</title>
        <authorList>
            <person name="Zhu W."/>
        </authorList>
    </citation>
    <scope>NUCLEOTIDE SEQUENCE [LARGE SCALE GENOMIC DNA]</scope>
    <source>
        <strain evidence="3 4">1311</strain>
    </source>
</reference>
<evidence type="ECO:0000313" key="4">
    <source>
        <dbReference type="Proteomes" id="UP001518990"/>
    </source>
</evidence>
<dbReference type="PANTHER" id="PTHR23308">
    <property type="entry name" value="NUCLEAR INHIBITOR OF PROTEIN PHOSPHATASE-1"/>
    <property type="match status" value="1"/>
</dbReference>
<feature type="region of interest" description="Disordered" evidence="1">
    <location>
        <begin position="189"/>
        <end position="225"/>
    </location>
</feature>
<proteinExistence type="predicted"/>
<dbReference type="EMBL" id="JACTNF010000003">
    <property type="protein sequence ID" value="MBO1073697.1"/>
    <property type="molecule type" value="Genomic_DNA"/>
</dbReference>
<dbReference type="CDD" id="cd00060">
    <property type="entry name" value="FHA"/>
    <property type="match status" value="1"/>
</dbReference>
<dbReference type="InterPro" id="IPR000253">
    <property type="entry name" value="FHA_dom"/>
</dbReference>
<evidence type="ECO:0000256" key="1">
    <source>
        <dbReference type="SAM" id="MobiDB-lite"/>
    </source>
</evidence>
<dbReference type="RefSeq" id="WP_207445295.1">
    <property type="nucleotide sequence ID" value="NZ_CP061091.1"/>
</dbReference>
<dbReference type="InterPro" id="IPR017735">
    <property type="entry name" value="T6SS_FHA"/>
</dbReference>
<dbReference type="Proteomes" id="UP001518990">
    <property type="component" value="Unassembled WGS sequence"/>
</dbReference>
<protein>
    <submittedName>
        <fullName evidence="3">Type VI secretion system-associated FHA domain protein TagH</fullName>
    </submittedName>
</protein>
<dbReference type="SMART" id="SM00240">
    <property type="entry name" value="FHA"/>
    <property type="match status" value="1"/>
</dbReference>
<evidence type="ECO:0000259" key="2">
    <source>
        <dbReference type="PROSITE" id="PS50006"/>
    </source>
</evidence>
<accession>A0ABS3K9J6</accession>
<dbReference type="InterPro" id="IPR050923">
    <property type="entry name" value="Cell_Proc_Reg/RNA_Proc"/>
</dbReference>
<sequence length="422" mass="43783">MGHPGAVTMGLVLRVEGTGEPPGLFEAGGGVTIGRGVENDLVLPDESRTISKCHCELALLDGSFRLIDHSRNGTFLNGAAEPVGPAAPVPVGPGDVIRLGQVTITVVATGAELAPPPAPPDGWDEAPEPLALAEPEEPSALFPPARPATLPPVEPAAFADHVPAEVGLFVQPRVMGEAIPDDWDLVGELRAWSPPPAPEEAEAPAPPDPAPVPAPQPAREPGQEQAAVAAFLAACGLEPRQVTDPAALMARAGRLLACMVAEMHALMAIRSLAKQEFGLERTMIGRSDNNPLKFAAEPREALPLLLAPDAPGFLDGEDAVRQGFEGIRSHQLALLSSMQTALGSLCDRLAPEAIVASPPLWARPLPFARDAARWAAYQQVYQQVVSGLDGDMLALLGTDPVRAPGDAAAGNSPSREGSGHAG</sequence>
<feature type="compositionally biased region" description="Pro residues" evidence="1">
    <location>
        <begin position="193"/>
        <end position="218"/>
    </location>
</feature>
<dbReference type="PROSITE" id="PS50006">
    <property type="entry name" value="FHA_DOMAIN"/>
    <property type="match status" value="1"/>
</dbReference>
<dbReference type="Pfam" id="PF00498">
    <property type="entry name" value="FHA"/>
    <property type="match status" value="1"/>
</dbReference>
<keyword evidence="4" id="KW-1185">Reference proteome</keyword>
<dbReference type="NCBIfam" id="TIGR03354">
    <property type="entry name" value="VI_FHA"/>
    <property type="match status" value="1"/>
</dbReference>
<feature type="region of interest" description="Disordered" evidence="1">
    <location>
        <begin position="403"/>
        <end position="422"/>
    </location>
</feature>
<dbReference type="Pfam" id="PF20232">
    <property type="entry name" value="T6SS_FHA_C"/>
    <property type="match status" value="1"/>
</dbReference>